<dbReference type="EMBL" id="BMLM01000002">
    <property type="protein sequence ID" value="GGN87678.1"/>
    <property type="molecule type" value="Genomic_DNA"/>
</dbReference>
<accession>A0ABQ2KPL5</accession>
<evidence type="ECO:0000313" key="2">
    <source>
        <dbReference type="Proteomes" id="UP000626982"/>
    </source>
</evidence>
<name>A0ABQ2KPL5_9MICO</name>
<organism evidence="1 2">
    <name type="scientific">Agrococcus terreus</name>
    <dbReference type="NCBI Taxonomy" id="574649"/>
    <lineage>
        <taxon>Bacteria</taxon>
        <taxon>Bacillati</taxon>
        <taxon>Actinomycetota</taxon>
        <taxon>Actinomycetes</taxon>
        <taxon>Micrococcales</taxon>
        <taxon>Microbacteriaceae</taxon>
        <taxon>Agrococcus</taxon>
    </lineage>
</organism>
<comment type="caution">
    <text evidence="1">The sequence shown here is derived from an EMBL/GenBank/DDBJ whole genome shotgun (WGS) entry which is preliminary data.</text>
</comment>
<keyword evidence="2" id="KW-1185">Reference proteome</keyword>
<dbReference type="Proteomes" id="UP000626982">
    <property type="component" value="Unassembled WGS sequence"/>
</dbReference>
<sequence length="53" mass="5227">MIPELLVAILAAAGILALLVAVLAATEPEPARIRAAAPSGIDARRAAAHDSAG</sequence>
<proteinExistence type="predicted"/>
<evidence type="ECO:0000313" key="1">
    <source>
        <dbReference type="EMBL" id="GGN87678.1"/>
    </source>
</evidence>
<dbReference type="RefSeq" id="WP_188718402.1">
    <property type="nucleotide sequence ID" value="NZ_BAABBD010000003.1"/>
</dbReference>
<protein>
    <submittedName>
        <fullName evidence="1">Uncharacterized protein</fullName>
    </submittedName>
</protein>
<gene>
    <name evidence="1" type="ORF">GCM10010968_22480</name>
</gene>
<reference evidence="2" key="1">
    <citation type="journal article" date="2019" name="Int. J. Syst. Evol. Microbiol.">
        <title>The Global Catalogue of Microorganisms (GCM) 10K type strain sequencing project: providing services to taxonomists for standard genome sequencing and annotation.</title>
        <authorList>
            <consortium name="The Broad Institute Genomics Platform"/>
            <consortium name="The Broad Institute Genome Sequencing Center for Infectious Disease"/>
            <person name="Wu L."/>
            <person name="Ma J."/>
        </authorList>
    </citation>
    <scope>NUCLEOTIDE SEQUENCE [LARGE SCALE GENOMIC DNA]</scope>
    <source>
        <strain evidence="2">CGMCC 1.6960</strain>
    </source>
</reference>